<evidence type="ECO:0000313" key="1">
    <source>
        <dbReference type="EMBL" id="TZF90459.1"/>
    </source>
</evidence>
<dbReference type="Proteomes" id="UP000323164">
    <property type="component" value="Unassembled WGS sequence"/>
</dbReference>
<dbReference type="SUPFAM" id="SSF51735">
    <property type="entry name" value="NAD(P)-binding Rossmann-fold domains"/>
    <property type="match status" value="1"/>
</dbReference>
<dbReference type="GO" id="GO:0044877">
    <property type="term" value="F:protein-containing complex binding"/>
    <property type="evidence" value="ECO:0007669"/>
    <property type="project" value="TreeGrafter"/>
</dbReference>
<reference evidence="1 2" key="1">
    <citation type="submission" date="2019-08" db="EMBL/GenBank/DDBJ databases">
        <title>Draft genome sequence of Lysobacter sp. UKS-15.</title>
        <authorList>
            <person name="Im W.-T."/>
        </authorList>
    </citation>
    <scope>NUCLEOTIDE SEQUENCE [LARGE SCALE GENOMIC DNA]</scope>
    <source>
        <strain evidence="1 2">UKS-15</strain>
    </source>
</reference>
<gene>
    <name evidence="1" type="ORF">FW784_05210</name>
</gene>
<name>A0A5D8Z6Q4_9GAMM</name>
<dbReference type="InterPro" id="IPR036291">
    <property type="entry name" value="NAD(P)-bd_dom_sf"/>
</dbReference>
<organism evidence="1 2">
    <name type="scientific">Cognatilysobacter lacus</name>
    <dbReference type="NCBI Taxonomy" id="1643323"/>
    <lineage>
        <taxon>Bacteria</taxon>
        <taxon>Pseudomonadati</taxon>
        <taxon>Pseudomonadota</taxon>
        <taxon>Gammaproteobacteria</taxon>
        <taxon>Lysobacterales</taxon>
        <taxon>Lysobacteraceae</taxon>
        <taxon>Cognatilysobacter</taxon>
    </lineage>
</organism>
<keyword evidence="2" id="KW-1185">Reference proteome</keyword>
<sequence length="298" mass="32752">MAAHRAGASLMRHALVFGSTGQIGEPLLVRLRHEGWRVTAVSRTRHRDEPGLTWLQGDFDAMPELPAHVDAVISSGPLDAFSHWYARAAIESPRVVAFGSTSVRVKQHSIDPDERDLAQRLQLAEDRVATTAGERAAAYTLLRPTLVYGAARDATLSRIARTAHRLRLFPLPRRATGLRQPVHVDDLARAAVDCIGTDAAHDRAFDLPGGETLAYRVMVRRVLRVLQPPAQLIELPLPVFELALRVAQSRGIATGFGDAAVERMRRDLVFDVAPAREAFGYAPRAFAPTAAMFPRREA</sequence>
<dbReference type="InterPro" id="IPR051207">
    <property type="entry name" value="ComplexI_NDUFA9_subunit"/>
</dbReference>
<dbReference type="EMBL" id="VTRV01000038">
    <property type="protein sequence ID" value="TZF90459.1"/>
    <property type="molecule type" value="Genomic_DNA"/>
</dbReference>
<dbReference type="PANTHER" id="PTHR12126">
    <property type="entry name" value="NADH-UBIQUINONE OXIDOREDUCTASE 39 KDA SUBUNIT-RELATED"/>
    <property type="match status" value="1"/>
</dbReference>
<comment type="caution">
    <text evidence="1">The sequence shown here is derived from an EMBL/GenBank/DDBJ whole genome shotgun (WGS) entry which is preliminary data.</text>
</comment>
<protein>
    <submittedName>
        <fullName evidence="1">Nucleoside-diphosphate sugar epimerase</fullName>
    </submittedName>
</protein>
<proteinExistence type="predicted"/>
<dbReference type="PANTHER" id="PTHR12126:SF11">
    <property type="entry name" value="NADH DEHYDROGENASE [UBIQUINONE] 1 ALPHA SUBCOMPLEX SUBUNIT 9, MITOCHONDRIAL"/>
    <property type="match status" value="1"/>
</dbReference>
<accession>A0A5D8Z6Q4</accession>
<evidence type="ECO:0000313" key="2">
    <source>
        <dbReference type="Proteomes" id="UP000323164"/>
    </source>
</evidence>
<dbReference type="AlphaFoldDB" id="A0A5D8Z6Q4"/>
<dbReference type="Gene3D" id="3.40.50.720">
    <property type="entry name" value="NAD(P)-binding Rossmann-like Domain"/>
    <property type="match status" value="1"/>
</dbReference>
<dbReference type="OrthoDB" id="5565437at2"/>